<evidence type="ECO:0000256" key="3">
    <source>
        <dbReference type="ARBA" id="ARBA00022801"/>
    </source>
</evidence>
<name>A0ABQ4LUM2_9BACL</name>
<sequence length="292" mass="32943">MNFAPEPNSHPLFAAGPADSVQAQSSRDEQAAPLIDAHIHLDAYDHAQQRDMLSGLPAAGIAGVITVSMHLESARSNLRLARQYPSLVYPAFGYHPEQPVPAPSDVDELLAWMRRHADDMVAVGEVGLPYYTRKEAEEAGRPFDGKPYEELLERFIAFAKEHDKPVVLHAVYEDADAACRLLERYGVKRAHFHWFKGSPATVRRMAENGYYVSFTPDIVYEPEIRELARVYPPGQVMSETDGPWPFEGPFEGQMTHPRMTAAVAEEWSRLQGFSLQEARQRLYSNARRFYGI</sequence>
<reference evidence="5 6" key="1">
    <citation type="submission" date="2021-03" db="EMBL/GenBank/DDBJ databases">
        <title>Antimicrobial resistance genes in bacteria isolated from Japanese honey, and their potential for conferring macrolide and lincosamide resistance in the American foulbrood pathogen Paenibacillus larvae.</title>
        <authorList>
            <person name="Okamoto M."/>
            <person name="Kumagai M."/>
            <person name="Kanamori H."/>
            <person name="Takamatsu D."/>
        </authorList>
    </citation>
    <scope>NUCLEOTIDE SEQUENCE [LARGE SCALE GENOMIC DNA]</scope>
    <source>
        <strain evidence="5 6">J21TS3</strain>
    </source>
</reference>
<dbReference type="Gene3D" id="3.20.20.140">
    <property type="entry name" value="Metal-dependent hydrolases"/>
    <property type="match status" value="1"/>
</dbReference>
<comment type="similarity">
    <text evidence="1">Belongs to the metallo-dependent hydrolases superfamily. TatD-type hydrolase family.</text>
</comment>
<protein>
    <submittedName>
        <fullName evidence="5">Uncharacterized protein</fullName>
    </submittedName>
</protein>
<evidence type="ECO:0000256" key="2">
    <source>
        <dbReference type="ARBA" id="ARBA00022723"/>
    </source>
</evidence>
<dbReference type="Pfam" id="PF01026">
    <property type="entry name" value="TatD_DNase"/>
    <property type="match status" value="1"/>
</dbReference>
<dbReference type="PANTHER" id="PTHR46317">
    <property type="entry name" value="HYDROLASE OF PHP SUPERFAMILY-RELATED PROTEIN"/>
    <property type="match status" value="1"/>
</dbReference>
<keyword evidence="2" id="KW-0479">Metal-binding</keyword>
<dbReference type="PIRSF" id="PIRSF005902">
    <property type="entry name" value="DNase_TatD"/>
    <property type="match status" value="1"/>
</dbReference>
<dbReference type="InterPro" id="IPR032466">
    <property type="entry name" value="Metal_Hydrolase"/>
</dbReference>
<dbReference type="EMBL" id="BORW01000005">
    <property type="protein sequence ID" value="GIO66633.1"/>
    <property type="molecule type" value="Genomic_DNA"/>
</dbReference>
<accession>A0ABQ4LUM2</accession>
<organism evidence="5 6">
    <name type="scientific">Paenibacillus cookii</name>
    <dbReference type="NCBI Taxonomy" id="157839"/>
    <lineage>
        <taxon>Bacteria</taxon>
        <taxon>Bacillati</taxon>
        <taxon>Bacillota</taxon>
        <taxon>Bacilli</taxon>
        <taxon>Bacillales</taxon>
        <taxon>Paenibacillaceae</taxon>
        <taxon>Paenibacillus</taxon>
    </lineage>
</organism>
<proteinExistence type="inferred from homology"/>
<dbReference type="Proteomes" id="UP000680638">
    <property type="component" value="Unassembled WGS sequence"/>
</dbReference>
<comment type="caution">
    <text evidence="5">The sequence shown here is derived from an EMBL/GenBank/DDBJ whole genome shotgun (WGS) entry which is preliminary data.</text>
</comment>
<dbReference type="InterPro" id="IPR001130">
    <property type="entry name" value="TatD-like"/>
</dbReference>
<evidence type="ECO:0000256" key="4">
    <source>
        <dbReference type="SAM" id="MobiDB-lite"/>
    </source>
</evidence>
<dbReference type="CDD" id="cd01310">
    <property type="entry name" value="TatD_DNAse"/>
    <property type="match status" value="1"/>
</dbReference>
<evidence type="ECO:0000313" key="5">
    <source>
        <dbReference type="EMBL" id="GIO66633.1"/>
    </source>
</evidence>
<keyword evidence="6" id="KW-1185">Reference proteome</keyword>
<evidence type="ECO:0000313" key="6">
    <source>
        <dbReference type="Proteomes" id="UP000680638"/>
    </source>
</evidence>
<evidence type="ECO:0000256" key="1">
    <source>
        <dbReference type="ARBA" id="ARBA00009275"/>
    </source>
</evidence>
<gene>
    <name evidence="5" type="ORF">J21TS3_14540</name>
</gene>
<feature type="region of interest" description="Disordered" evidence="4">
    <location>
        <begin position="1"/>
        <end position="29"/>
    </location>
</feature>
<keyword evidence="3" id="KW-0378">Hydrolase</keyword>
<dbReference type="SUPFAM" id="SSF51556">
    <property type="entry name" value="Metallo-dependent hydrolases"/>
    <property type="match status" value="1"/>
</dbReference>
<dbReference type="PANTHER" id="PTHR46317:SF1">
    <property type="entry name" value="HYDROLASE, TATD FAMILY"/>
    <property type="match status" value="1"/>
</dbReference>